<protein>
    <submittedName>
        <fullName evidence="5">Tetratricopeptide (TPR) repeat protein</fullName>
    </submittedName>
</protein>
<dbReference type="Gene3D" id="1.25.40.10">
    <property type="entry name" value="Tetratricopeptide repeat domain"/>
    <property type="match status" value="1"/>
</dbReference>
<dbReference type="InterPro" id="IPR026870">
    <property type="entry name" value="Zinc_ribbon_dom"/>
</dbReference>
<dbReference type="Proteomes" id="UP000520814">
    <property type="component" value="Unassembled WGS sequence"/>
</dbReference>
<keyword evidence="3" id="KW-0812">Transmembrane</keyword>
<dbReference type="RefSeq" id="WP_184201157.1">
    <property type="nucleotide sequence ID" value="NZ_JACHGW010000004.1"/>
</dbReference>
<feature type="repeat" description="TPR" evidence="1">
    <location>
        <begin position="129"/>
        <end position="162"/>
    </location>
</feature>
<reference evidence="5 6" key="1">
    <citation type="submission" date="2020-08" db="EMBL/GenBank/DDBJ databases">
        <title>Genomic Encyclopedia of Type Strains, Phase IV (KMG-IV): sequencing the most valuable type-strain genomes for metagenomic binning, comparative biology and taxonomic classification.</title>
        <authorList>
            <person name="Goeker M."/>
        </authorList>
    </citation>
    <scope>NUCLEOTIDE SEQUENCE [LARGE SCALE GENOMIC DNA]</scope>
    <source>
        <strain evidence="5 6">DSM 23562</strain>
    </source>
</reference>
<name>A0A7W9W7C5_ARMRO</name>
<evidence type="ECO:0000259" key="4">
    <source>
        <dbReference type="Pfam" id="PF13240"/>
    </source>
</evidence>
<evidence type="ECO:0000256" key="1">
    <source>
        <dbReference type="PROSITE-ProRule" id="PRU00339"/>
    </source>
</evidence>
<organism evidence="5 6">
    <name type="scientific">Armatimonas rosea</name>
    <dbReference type="NCBI Taxonomy" id="685828"/>
    <lineage>
        <taxon>Bacteria</taxon>
        <taxon>Bacillati</taxon>
        <taxon>Armatimonadota</taxon>
        <taxon>Armatimonadia</taxon>
        <taxon>Armatimonadales</taxon>
        <taxon>Armatimonadaceae</taxon>
        <taxon>Armatimonas</taxon>
    </lineage>
</organism>
<dbReference type="PROSITE" id="PS50005">
    <property type="entry name" value="TPR"/>
    <property type="match status" value="1"/>
</dbReference>
<sequence>MSDTAEKPLFCANCGERNPRTNKFCGSCGTVLVVPPSGPASEVVAPAPAPIPSQPVAPTVAPQQQAVRPEPAPVPQIEIPRDPLARERELERLLTRANVERARALIRDSRKTLGQALVLAEHISPSAAAPVYEQLGDLLAAEERLVEAREHFEKALAVSKGERASAEKKLAEVSLRLSDQEAMARLGGALAPSEDLAAVLQAPRAGRRHAGMAMLLSLVPGFGQFYCGQILKAAAILGVFVVAITVVMLQPDRDALFEHLAGAFAFASGKIKSPAPNTLTVVFAVIAFSAWVYSVADAPFTAGKTEEADSPHLTPTPMGSRSDWEP</sequence>
<proteinExistence type="predicted"/>
<dbReference type="Pfam" id="PF13240">
    <property type="entry name" value="Zn_Ribbon_1"/>
    <property type="match status" value="1"/>
</dbReference>
<evidence type="ECO:0000313" key="6">
    <source>
        <dbReference type="Proteomes" id="UP000520814"/>
    </source>
</evidence>
<accession>A0A7W9W7C5</accession>
<feature type="transmembrane region" description="Helical" evidence="3">
    <location>
        <begin position="230"/>
        <end position="249"/>
    </location>
</feature>
<comment type="caution">
    <text evidence="5">The sequence shown here is derived from an EMBL/GenBank/DDBJ whole genome shotgun (WGS) entry which is preliminary data.</text>
</comment>
<dbReference type="EMBL" id="JACHGW010000004">
    <property type="protein sequence ID" value="MBB6052324.1"/>
    <property type="molecule type" value="Genomic_DNA"/>
</dbReference>
<gene>
    <name evidence="5" type="ORF">HNQ39_004145</name>
</gene>
<keyword evidence="3" id="KW-1133">Transmembrane helix</keyword>
<feature type="region of interest" description="Disordered" evidence="2">
    <location>
        <begin position="305"/>
        <end position="326"/>
    </location>
</feature>
<keyword evidence="6" id="KW-1185">Reference proteome</keyword>
<evidence type="ECO:0000256" key="3">
    <source>
        <dbReference type="SAM" id="Phobius"/>
    </source>
</evidence>
<keyword evidence="3" id="KW-0472">Membrane</keyword>
<dbReference type="InterPro" id="IPR011990">
    <property type="entry name" value="TPR-like_helical_dom_sf"/>
</dbReference>
<feature type="transmembrane region" description="Helical" evidence="3">
    <location>
        <begin position="278"/>
        <end position="296"/>
    </location>
</feature>
<dbReference type="InterPro" id="IPR019734">
    <property type="entry name" value="TPR_rpt"/>
</dbReference>
<dbReference type="AlphaFoldDB" id="A0A7W9W7C5"/>
<evidence type="ECO:0000256" key="2">
    <source>
        <dbReference type="SAM" id="MobiDB-lite"/>
    </source>
</evidence>
<evidence type="ECO:0000313" key="5">
    <source>
        <dbReference type="EMBL" id="MBB6052324.1"/>
    </source>
</evidence>
<keyword evidence="1" id="KW-0802">TPR repeat</keyword>
<feature type="domain" description="Zinc-ribbon" evidence="4">
    <location>
        <begin position="10"/>
        <end position="32"/>
    </location>
</feature>